<feature type="transmembrane region" description="Helical" evidence="5">
    <location>
        <begin position="113"/>
        <end position="130"/>
    </location>
</feature>
<feature type="transmembrane region" description="Helical" evidence="5">
    <location>
        <begin position="84"/>
        <end position="101"/>
    </location>
</feature>
<evidence type="ECO:0000256" key="1">
    <source>
        <dbReference type="ARBA" id="ARBA00004141"/>
    </source>
</evidence>
<dbReference type="InterPro" id="IPR009908">
    <property type="entry name" value="Methylamine_util_MauE"/>
</dbReference>
<name>A0A285MQK0_9FLAO</name>
<reference evidence="8" key="1">
    <citation type="submission" date="2017-09" db="EMBL/GenBank/DDBJ databases">
        <authorList>
            <person name="Varghese N."/>
            <person name="Submissions S."/>
        </authorList>
    </citation>
    <scope>NUCLEOTIDE SEQUENCE [LARGE SCALE GENOMIC DNA]</scope>
    <source>
        <strain evidence="8">DSM 25885</strain>
    </source>
</reference>
<dbReference type="EMBL" id="OBEH01000002">
    <property type="protein sequence ID" value="SNY99459.1"/>
    <property type="molecule type" value="Genomic_DNA"/>
</dbReference>
<feature type="domain" description="Methylamine utilisation protein MauE" evidence="6">
    <location>
        <begin position="10"/>
        <end position="95"/>
    </location>
</feature>
<evidence type="ECO:0000256" key="4">
    <source>
        <dbReference type="ARBA" id="ARBA00023136"/>
    </source>
</evidence>
<evidence type="ECO:0000313" key="7">
    <source>
        <dbReference type="EMBL" id="SNY99459.1"/>
    </source>
</evidence>
<evidence type="ECO:0000256" key="2">
    <source>
        <dbReference type="ARBA" id="ARBA00022692"/>
    </source>
</evidence>
<sequence length="148" mass="17287">MNTNNLKNIERIARIFLILLLLVGAVYKLLDLGNFVTYYSDLFAKSYVFKIPTGLTKALLYTMPFVELLIGLCLLFYRTRTIGLYGYLVFIMFMMLGEYFMDNFHNVNGTLDYMFMGMLCILLPSHKSLFKNDSKNEKDQQNLIRLKT</sequence>
<protein>
    <recommendedName>
        <fullName evidence="6">Methylamine utilisation protein MauE domain-containing protein</fullName>
    </recommendedName>
</protein>
<keyword evidence="8" id="KW-1185">Reference proteome</keyword>
<accession>A0A285MQK0</accession>
<dbReference type="Pfam" id="PF07291">
    <property type="entry name" value="MauE"/>
    <property type="match status" value="1"/>
</dbReference>
<evidence type="ECO:0000313" key="8">
    <source>
        <dbReference type="Proteomes" id="UP000219048"/>
    </source>
</evidence>
<dbReference type="GO" id="GO:0030416">
    <property type="term" value="P:methylamine metabolic process"/>
    <property type="evidence" value="ECO:0007669"/>
    <property type="project" value="InterPro"/>
</dbReference>
<proteinExistence type="predicted"/>
<feature type="transmembrane region" description="Helical" evidence="5">
    <location>
        <begin position="58"/>
        <end position="77"/>
    </location>
</feature>
<gene>
    <name evidence="7" type="ORF">SAMN06265377_1265</name>
</gene>
<keyword evidence="2 5" id="KW-0812">Transmembrane</keyword>
<dbReference type="OrthoDB" id="9256013at2"/>
<organism evidence="7 8">
    <name type="scientific">Flagellimonas pacifica</name>
    <dbReference type="NCBI Taxonomy" id="1247520"/>
    <lineage>
        <taxon>Bacteria</taxon>
        <taxon>Pseudomonadati</taxon>
        <taxon>Bacteroidota</taxon>
        <taxon>Flavobacteriia</taxon>
        <taxon>Flavobacteriales</taxon>
        <taxon>Flavobacteriaceae</taxon>
        <taxon>Flagellimonas</taxon>
    </lineage>
</organism>
<feature type="transmembrane region" description="Helical" evidence="5">
    <location>
        <begin position="12"/>
        <end position="30"/>
    </location>
</feature>
<keyword evidence="3 5" id="KW-1133">Transmembrane helix</keyword>
<evidence type="ECO:0000259" key="6">
    <source>
        <dbReference type="Pfam" id="PF07291"/>
    </source>
</evidence>
<comment type="subcellular location">
    <subcellularLocation>
        <location evidence="1">Membrane</location>
        <topology evidence="1">Multi-pass membrane protein</topology>
    </subcellularLocation>
</comment>
<dbReference type="Proteomes" id="UP000219048">
    <property type="component" value="Unassembled WGS sequence"/>
</dbReference>
<evidence type="ECO:0000256" key="3">
    <source>
        <dbReference type="ARBA" id="ARBA00022989"/>
    </source>
</evidence>
<dbReference type="AlphaFoldDB" id="A0A285MQK0"/>
<dbReference type="GO" id="GO:0016020">
    <property type="term" value="C:membrane"/>
    <property type="evidence" value="ECO:0007669"/>
    <property type="project" value="UniProtKB-SubCell"/>
</dbReference>
<evidence type="ECO:0000256" key="5">
    <source>
        <dbReference type="SAM" id="Phobius"/>
    </source>
</evidence>
<keyword evidence="4 5" id="KW-0472">Membrane</keyword>
<dbReference type="RefSeq" id="WP_133067217.1">
    <property type="nucleotide sequence ID" value="NZ_OBEH01000002.1"/>
</dbReference>